<gene>
    <name evidence="8" type="ORF">OESDEN_02605</name>
</gene>
<feature type="domain" description="Major facilitator superfamily (MFS) profile" evidence="7">
    <location>
        <begin position="1"/>
        <end position="290"/>
    </location>
</feature>
<feature type="transmembrane region" description="Helical" evidence="5">
    <location>
        <begin position="254"/>
        <end position="279"/>
    </location>
</feature>
<evidence type="ECO:0000256" key="3">
    <source>
        <dbReference type="ARBA" id="ARBA00022989"/>
    </source>
</evidence>
<evidence type="ECO:0000313" key="9">
    <source>
        <dbReference type="Proteomes" id="UP000053660"/>
    </source>
</evidence>
<dbReference type="OrthoDB" id="2985014at2759"/>
<keyword evidence="9" id="KW-1185">Reference proteome</keyword>
<dbReference type="Pfam" id="PF07690">
    <property type="entry name" value="MFS_1"/>
    <property type="match status" value="1"/>
</dbReference>
<comment type="subcellular location">
    <subcellularLocation>
        <location evidence="1">Membrane</location>
        <topology evidence="1">Multi-pass membrane protein</topology>
    </subcellularLocation>
</comment>
<feature type="transmembrane region" description="Helical" evidence="5">
    <location>
        <begin position="189"/>
        <end position="208"/>
    </location>
</feature>
<feature type="transmembrane region" description="Helical" evidence="5">
    <location>
        <begin position="122"/>
        <end position="146"/>
    </location>
</feature>
<dbReference type="InterPro" id="IPR011701">
    <property type="entry name" value="MFS"/>
</dbReference>
<dbReference type="AlphaFoldDB" id="A0A0B1TIM3"/>
<keyword evidence="2 5" id="KW-0812">Transmembrane</keyword>
<keyword evidence="3 5" id="KW-1133">Transmembrane helix</keyword>
<reference evidence="8 9" key="1">
    <citation type="submission" date="2014-03" db="EMBL/GenBank/DDBJ databases">
        <title>Draft genome of the hookworm Oesophagostomum dentatum.</title>
        <authorList>
            <person name="Mitreva M."/>
        </authorList>
    </citation>
    <scope>NUCLEOTIDE SEQUENCE [LARGE SCALE GENOMIC DNA]</scope>
    <source>
        <strain evidence="8 9">OD-Hann</strain>
    </source>
</reference>
<evidence type="ECO:0000313" key="8">
    <source>
        <dbReference type="EMBL" id="KHJ97418.1"/>
    </source>
</evidence>
<feature type="signal peptide" evidence="6">
    <location>
        <begin position="1"/>
        <end position="22"/>
    </location>
</feature>
<dbReference type="InterPro" id="IPR020846">
    <property type="entry name" value="MFS_dom"/>
</dbReference>
<dbReference type="GO" id="GO:0016020">
    <property type="term" value="C:membrane"/>
    <property type="evidence" value="ECO:0007669"/>
    <property type="project" value="UniProtKB-SubCell"/>
</dbReference>
<dbReference type="PANTHER" id="PTHR11662:SF60">
    <property type="entry name" value="MAJOR FACILITATOR SUPERFAMILY (MFS) PROFILE DOMAIN-CONTAINING PROTEIN"/>
    <property type="match status" value="1"/>
</dbReference>
<dbReference type="EMBL" id="KN549457">
    <property type="protein sequence ID" value="KHJ97418.1"/>
    <property type="molecule type" value="Genomic_DNA"/>
</dbReference>
<keyword evidence="4 5" id="KW-0472">Membrane</keyword>
<evidence type="ECO:0000256" key="1">
    <source>
        <dbReference type="ARBA" id="ARBA00004141"/>
    </source>
</evidence>
<accession>A0A0B1TIM3</accession>
<sequence length="290" mass="31788">MAVMTSNIGITLSCMINSTALAIEVQEHQEERIEDIPYTNTTSSCARGGNGKVADYGGSYEWSVETQGYIVGATFLGGMLSTLPGGLAIDRYSIRHLLLVSVLLLSTASVLMPLFAEQMGPYAVMALRFLMGVGEGLMIPGINGMLTGWIPSHERSAAASVFTSGNQLAGIISNPLAAEFCASDFRWPAVFYCSGILGFLWCIVWHLTVNNSPANTKWISDHEVTYLRHHIPEKQAKHQKKIIPWRSIVSSAPLLVVLYSSIIVNMMIAMILVYIPVYFKDVLLLEVKQV</sequence>
<name>A0A0B1TIM3_OESDE</name>
<evidence type="ECO:0000256" key="2">
    <source>
        <dbReference type="ARBA" id="ARBA00022692"/>
    </source>
</evidence>
<dbReference type="InterPro" id="IPR050382">
    <property type="entry name" value="MFS_Na/Anion_cotransporter"/>
</dbReference>
<organism evidence="8 9">
    <name type="scientific">Oesophagostomum dentatum</name>
    <name type="common">Nodular worm</name>
    <dbReference type="NCBI Taxonomy" id="61180"/>
    <lineage>
        <taxon>Eukaryota</taxon>
        <taxon>Metazoa</taxon>
        <taxon>Ecdysozoa</taxon>
        <taxon>Nematoda</taxon>
        <taxon>Chromadorea</taxon>
        <taxon>Rhabditida</taxon>
        <taxon>Rhabditina</taxon>
        <taxon>Rhabditomorpha</taxon>
        <taxon>Strongyloidea</taxon>
        <taxon>Strongylidae</taxon>
        <taxon>Oesophagostomum</taxon>
    </lineage>
</organism>
<dbReference type="GO" id="GO:0006820">
    <property type="term" value="P:monoatomic anion transport"/>
    <property type="evidence" value="ECO:0007669"/>
    <property type="project" value="TreeGrafter"/>
</dbReference>
<dbReference type="Proteomes" id="UP000053660">
    <property type="component" value="Unassembled WGS sequence"/>
</dbReference>
<feature type="transmembrane region" description="Helical" evidence="5">
    <location>
        <begin position="69"/>
        <end position="89"/>
    </location>
</feature>
<protein>
    <submittedName>
        <fullName evidence="8">Transporter, major facilitator family protein</fullName>
    </submittedName>
</protein>
<feature type="transmembrane region" description="Helical" evidence="5">
    <location>
        <begin position="96"/>
        <end position="116"/>
    </location>
</feature>
<dbReference type="SUPFAM" id="SSF103473">
    <property type="entry name" value="MFS general substrate transporter"/>
    <property type="match status" value="1"/>
</dbReference>
<evidence type="ECO:0000259" key="7">
    <source>
        <dbReference type="PROSITE" id="PS50850"/>
    </source>
</evidence>
<dbReference type="InterPro" id="IPR036259">
    <property type="entry name" value="MFS_trans_sf"/>
</dbReference>
<evidence type="ECO:0000256" key="4">
    <source>
        <dbReference type="ARBA" id="ARBA00023136"/>
    </source>
</evidence>
<dbReference type="GO" id="GO:0022857">
    <property type="term" value="F:transmembrane transporter activity"/>
    <property type="evidence" value="ECO:0007669"/>
    <property type="project" value="InterPro"/>
</dbReference>
<feature type="chain" id="PRO_5002062640" evidence="6">
    <location>
        <begin position="23"/>
        <end position="290"/>
    </location>
</feature>
<dbReference type="Gene3D" id="1.20.1250.20">
    <property type="entry name" value="MFS general substrate transporter like domains"/>
    <property type="match status" value="1"/>
</dbReference>
<evidence type="ECO:0000256" key="5">
    <source>
        <dbReference type="SAM" id="Phobius"/>
    </source>
</evidence>
<dbReference type="PANTHER" id="PTHR11662">
    <property type="entry name" value="SOLUTE CARRIER FAMILY 17"/>
    <property type="match status" value="1"/>
</dbReference>
<proteinExistence type="predicted"/>
<keyword evidence="6" id="KW-0732">Signal</keyword>
<dbReference type="PROSITE" id="PS50850">
    <property type="entry name" value="MFS"/>
    <property type="match status" value="1"/>
</dbReference>
<evidence type="ECO:0000256" key="6">
    <source>
        <dbReference type="SAM" id="SignalP"/>
    </source>
</evidence>